<comment type="caution">
    <text evidence="1">The sequence shown here is derived from an EMBL/GenBank/DDBJ whole genome shotgun (WGS) entry which is preliminary data.</text>
</comment>
<accession>A0ABU6ZR64</accession>
<evidence type="ECO:0000313" key="1">
    <source>
        <dbReference type="EMBL" id="MED6224503.1"/>
    </source>
</evidence>
<dbReference type="EMBL" id="JASCZI010273243">
    <property type="protein sequence ID" value="MED6224503.1"/>
    <property type="molecule type" value="Genomic_DNA"/>
</dbReference>
<name>A0ABU6ZR64_9FABA</name>
<reference evidence="1 2" key="1">
    <citation type="journal article" date="2023" name="Plants (Basel)">
        <title>Bridging the Gap: Combining Genomics and Transcriptomics Approaches to Understand Stylosanthes scabra, an Orphan Legume from the Brazilian Caatinga.</title>
        <authorList>
            <person name="Ferreira-Neto J.R.C."/>
            <person name="da Silva M.D."/>
            <person name="Binneck E."/>
            <person name="de Melo N.F."/>
            <person name="da Silva R.H."/>
            <person name="de Melo A.L.T.M."/>
            <person name="Pandolfi V."/>
            <person name="Bustamante F.O."/>
            <person name="Brasileiro-Vidal A.C."/>
            <person name="Benko-Iseppon A.M."/>
        </authorList>
    </citation>
    <scope>NUCLEOTIDE SEQUENCE [LARGE SCALE GENOMIC DNA]</scope>
    <source>
        <tissue evidence="1">Leaves</tissue>
    </source>
</reference>
<sequence>MSKETKNLWWGEFTRRFRWDPIHNVTIRKNFEKKGSEKLSQLFQQVRREGAKPAWMGDITYADLVKI</sequence>
<proteinExistence type="predicted"/>
<dbReference type="Proteomes" id="UP001341840">
    <property type="component" value="Unassembled WGS sequence"/>
</dbReference>
<evidence type="ECO:0000313" key="2">
    <source>
        <dbReference type="Proteomes" id="UP001341840"/>
    </source>
</evidence>
<protein>
    <submittedName>
        <fullName evidence="1">Uncharacterized protein</fullName>
    </submittedName>
</protein>
<keyword evidence="2" id="KW-1185">Reference proteome</keyword>
<organism evidence="1 2">
    <name type="scientific">Stylosanthes scabra</name>
    <dbReference type="NCBI Taxonomy" id="79078"/>
    <lineage>
        <taxon>Eukaryota</taxon>
        <taxon>Viridiplantae</taxon>
        <taxon>Streptophyta</taxon>
        <taxon>Embryophyta</taxon>
        <taxon>Tracheophyta</taxon>
        <taxon>Spermatophyta</taxon>
        <taxon>Magnoliopsida</taxon>
        <taxon>eudicotyledons</taxon>
        <taxon>Gunneridae</taxon>
        <taxon>Pentapetalae</taxon>
        <taxon>rosids</taxon>
        <taxon>fabids</taxon>
        <taxon>Fabales</taxon>
        <taxon>Fabaceae</taxon>
        <taxon>Papilionoideae</taxon>
        <taxon>50 kb inversion clade</taxon>
        <taxon>dalbergioids sensu lato</taxon>
        <taxon>Dalbergieae</taxon>
        <taxon>Pterocarpus clade</taxon>
        <taxon>Stylosanthes</taxon>
    </lineage>
</organism>
<gene>
    <name evidence="1" type="ORF">PIB30_084701</name>
</gene>